<dbReference type="Proteomes" id="UP001500956">
    <property type="component" value="Unassembled WGS sequence"/>
</dbReference>
<evidence type="ECO:0000313" key="20">
    <source>
        <dbReference type="Proteomes" id="UP001500956"/>
    </source>
</evidence>
<keyword evidence="7 17" id="KW-0808">Transferase</keyword>
<sequence>MFGRLRATMQRLFTPLADLLLRRGVSPDAVTITGTVVVTAVALTLLPTGHLLLGGVLIGLFALTDSLDGVMARRSGRTGPWGAFLDSTLDRVSDGAVFAGITLWFVLHPDEPLATAGTVAALACLVLGSVVPYARARAESVGASATVGIAERTDRLVIALVPTGFVQVGLPVAVLVGALALLAVASLVTVVQRVGTVRRQLAVAGPGTADA</sequence>
<evidence type="ECO:0000256" key="13">
    <source>
        <dbReference type="ARBA" id="ARBA00023935"/>
    </source>
</evidence>
<comment type="pathway">
    <text evidence="3">Lipid metabolism.</text>
</comment>
<keyword evidence="10 17" id="KW-0460">Magnesium</keyword>
<evidence type="ECO:0000256" key="1">
    <source>
        <dbReference type="ARBA" id="ARBA00004651"/>
    </source>
</evidence>
<feature type="binding site" evidence="17">
    <location>
        <begin position="28"/>
        <end position="31"/>
    </location>
    <ligand>
        <name>a CDP-1,2-diacyl-sn-glycerol</name>
        <dbReference type="ChEBI" id="CHEBI:58332"/>
    </ligand>
</feature>
<comment type="subunit">
    <text evidence="5 17">Homodimer.</text>
</comment>
<dbReference type="Gene3D" id="1.20.120.1760">
    <property type="match status" value="1"/>
</dbReference>
<accession>A0ABP8YFU8</accession>
<dbReference type="EC" id="2.7.8.-" evidence="17"/>
<comment type="caution">
    <text evidence="17">Lacks conserved residue(s) required for the propagation of feature annotation.</text>
</comment>
<keyword evidence="17" id="KW-0443">Lipid metabolism</keyword>
<dbReference type="HAMAP" id="MF_02241">
    <property type="entry name" value="PIP_synthase"/>
    <property type="match status" value="1"/>
</dbReference>
<gene>
    <name evidence="19" type="ORF">GCM10023216_18490</name>
</gene>
<feature type="binding site" evidence="17">
    <location>
        <position position="69"/>
    </location>
    <ligand>
        <name>a CDP-1,2-diacyl-sn-glycerol</name>
        <dbReference type="ChEBI" id="CHEBI:58332"/>
    </ligand>
</feature>
<feature type="binding site" evidence="17">
    <location>
        <position position="73"/>
    </location>
    <ligand>
        <name>a CDP-1,2-diacyl-sn-glycerol</name>
        <dbReference type="ChEBI" id="CHEBI:58332"/>
    </ligand>
</feature>
<comment type="catalytic activity">
    <reaction evidence="16 17">
        <text>a CDP-1,2-diacyl-sn-glycerol + 1D-myo-inositol 3-phosphate = a 1,2-diacyl-sn-glycero-3-phospho-(1D-myo-inositol-3-phosphate) + CMP + H(+)</text>
        <dbReference type="Rhea" id="RHEA:60504"/>
        <dbReference type="ChEBI" id="CHEBI:15378"/>
        <dbReference type="ChEBI" id="CHEBI:58088"/>
        <dbReference type="ChEBI" id="CHEBI:58332"/>
        <dbReference type="ChEBI" id="CHEBI:58401"/>
        <dbReference type="ChEBI" id="CHEBI:60377"/>
    </reaction>
</comment>
<comment type="caution">
    <text evidence="19">The sequence shown here is derived from an EMBL/GenBank/DDBJ whole genome shotgun (WGS) entry which is preliminary data.</text>
</comment>
<feature type="transmembrane region" description="Helical" evidence="17">
    <location>
        <begin position="49"/>
        <end position="67"/>
    </location>
</feature>
<evidence type="ECO:0000256" key="3">
    <source>
        <dbReference type="ARBA" id="ARBA00005189"/>
    </source>
</evidence>
<reference evidence="20" key="1">
    <citation type="journal article" date="2019" name="Int. J. Syst. Evol. Microbiol.">
        <title>The Global Catalogue of Microorganisms (GCM) 10K type strain sequencing project: providing services to taxonomists for standard genome sequencing and annotation.</title>
        <authorList>
            <consortium name="The Broad Institute Genomics Platform"/>
            <consortium name="The Broad Institute Genome Sequencing Center for Infectious Disease"/>
            <person name="Wu L."/>
            <person name="Ma J."/>
        </authorList>
    </citation>
    <scope>NUCLEOTIDE SEQUENCE [LARGE SCALE GENOMIC DNA]</scope>
    <source>
        <strain evidence="20">JCM 18063</strain>
    </source>
</reference>
<evidence type="ECO:0000256" key="10">
    <source>
        <dbReference type="ARBA" id="ARBA00022842"/>
    </source>
</evidence>
<evidence type="ECO:0000256" key="12">
    <source>
        <dbReference type="ARBA" id="ARBA00023136"/>
    </source>
</evidence>
<keyword evidence="17" id="KW-1208">Phospholipid metabolism</keyword>
<evidence type="ECO:0000256" key="14">
    <source>
        <dbReference type="ARBA" id="ARBA00024082"/>
    </source>
</evidence>
<keyword evidence="6 17" id="KW-1003">Cell membrane</keyword>
<dbReference type="NCBIfam" id="NF045883">
    <property type="entry name" value="PIPSynth"/>
    <property type="match status" value="1"/>
</dbReference>
<evidence type="ECO:0000256" key="6">
    <source>
        <dbReference type="ARBA" id="ARBA00022475"/>
    </source>
</evidence>
<feature type="binding site" evidence="17">
    <location>
        <position position="86"/>
    </location>
    <ligand>
        <name>Mg(2+)</name>
        <dbReference type="ChEBI" id="CHEBI:18420"/>
        <label>2</label>
    </ligand>
</feature>
<evidence type="ECO:0000256" key="5">
    <source>
        <dbReference type="ARBA" id="ARBA00011738"/>
    </source>
</evidence>
<keyword evidence="11 17" id="KW-1133">Transmembrane helix</keyword>
<dbReference type="InterPro" id="IPR044268">
    <property type="entry name" value="PIP_synthase_PgsA1"/>
</dbReference>
<comment type="cofactor">
    <cofactor evidence="17">
        <name>Mg(2+)</name>
        <dbReference type="ChEBI" id="CHEBI:18420"/>
    </cofactor>
    <text evidence="17">Contains a di-nuclear catalytic Mg(2+) center.</text>
</comment>
<dbReference type="InterPro" id="IPR000462">
    <property type="entry name" value="CDP-OH_P_trans"/>
</dbReference>
<evidence type="ECO:0000256" key="7">
    <source>
        <dbReference type="ARBA" id="ARBA00022679"/>
    </source>
</evidence>
<comment type="function">
    <text evidence="17">Catalyzes the conjugation of the 1'-hydroxyl group of D-myo-inositol-3-phosphate (also named L-myo-inositol-1-phosphate) with a lipid tail of cytidine diphosphate diacylglycerol (CDP-DAG), forming phosphatidylinositol phosphate (PIP) and CMP. PIP is a precursor of phosphatidylinositol (PI) which is an essential lipid required for cell wall formation.</text>
</comment>
<evidence type="ECO:0000256" key="16">
    <source>
        <dbReference type="ARBA" id="ARBA00048865"/>
    </source>
</evidence>
<dbReference type="EMBL" id="BAABID010000008">
    <property type="protein sequence ID" value="GAA4727694.1"/>
    <property type="molecule type" value="Genomic_DNA"/>
</dbReference>
<comment type="subcellular location">
    <subcellularLocation>
        <location evidence="1 17">Cell membrane</location>
        <topology evidence="1 17">Multi-pass membrane protein</topology>
    </subcellularLocation>
</comment>
<evidence type="ECO:0000313" key="19">
    <source>
        <dbReference type="EMBL" id="GAA4727694.1"/>
    </source>
</evidence>
<evidence type="ECO:0000256" key="17">
    <source>
        <dbReference type="HAMAP-Rule" id="MF_02241"/>
    </source>
</evidence>
<feature type="binding site" evidence="17">
    <location>
        <position position="65"/>
    </location>
    <ligand>
        <name>Mg(2+)</name>
        <dbReference type="ChEBI" id="CHEBI:18420"/>
        <label>2</label>
    </ligand>
</feature>
<keyword evidence="8 17" id="KW-0812">Transmembrane</keyword>
<feature type="binding site" evidence="17">
    <location>
        <position position="65"/>
    </location>
    <ligand>
        <name>Mg(2+)</name>
        <dbReference type="ChEBI" id="CHEBI:18420"/>
        <label>1</label>
    </ligand>
</feature>
<keyword evidence="9 17" id="KW-0479">Metal-binding</keyword>
<dbReference type="InterPro" id="IPR048254">
    <property type="entry name" value="CDP_ALCOHOL_P_TRANSF_CS"/>
</dbReference>
<dbReference type="Pfam" id="PF01066">
    <property type="entry name" value="CDP-OH_P_transf"/>
    <property type="match status" value="1"/>
</dbReference>
<keyword evidence="20" id="KW-1185">Reference proteome</keyword>
<evidence type="ECO:0000256" key="18">
    <source>
        <dbReference type="RuleBase" id="RU003750"/>
    </source>
</evidence>
<evidence type="ECO:0000256" key="2">
    <source>
        <dbReference type="ARBA" id="ARBA00004805"/>
    </source>
</evidence>
<evidence type="ECO:0000256" key="8">
    <source>
        <dbReference type="ARBA" id="ARBA00022692"/>
    </source>
</evidence>
<proteinExistence type="inferred from homology"/>
<keyword evidence="17" id="KW-0444">Lipid biosynthesis</keyword>
<comment type="catalytic activity">
    <reaction evidence="13 17">
        <text>1,2-di-(9Z-octadecenoyl)-sn-glycero-3-cytidine-5'-diphosphate + 1D-myo-inositol 3-phosphate = 1,2-di-(9Z-octadecenoyl)-sn-glycero-3-phospho-(1D-myo-inositol-3-phosphate) + CMP + H(+)</text>
        <dbReference type="Rhea" id="RHEA:61216"/>
        <dbReference type="ChEBI" id="CHEBI:15378"/>
        <dbReference type="ChEBI" id="CHEBI:58401"/>
        <dbReference type="ChEBI" id="CHEBI:60377"/>
        <dbReference type="ChEBI" id="CHEBI:85356"/>
        <dbReference type="ChEBI" id="CHEBI:144472"/>
    </reaction>
</comment>
<feature type="binding site" evidence="17">
    <location>
        <position position="86"/>
    </location>
    <ligand>
        <name>Mg(2+)</name>
        <dbReference type="ChEBI" id="CHEBI:18420"/>
        <label>1</label>
    </ligand>
</feature>
<keyword evidence="17" id="KW-0594">Phospholipid biosynthesis</keyword>
<dbReference type="RefSeq" id="WP_172149792.1">
    <property type="nucleotide sequence ID" value="NZ_BAABID010000008.1"/>
</dbReference>
<feature type="binding site" evidence="17">
    <location>
        <position position="68"/>
    </location>
    <ligand>
        <name>Mg(2+)</name>
        <dbReference type="ChEBI" id="CHEBI:18420"/>
        <label>1</label>
    </ligand>
</feature>
<evidence type="ECO:0000256" key="4">
    <source>
        <dbReference type="ARBA" id="ARBA00010441"/>
    </source>
</evidence>
<evidence type="ECO:0000256" key="11">
    <source>
        <dbReference type="ARBA" id="ARBA00022989"/>
    </source>
</evidence>
<feature type="transmembrane region" description="Helical" evidence="17">
    <location>
        <begin position="155"/>
        <end position="188"/>
    </location>
</feature>
<comment type="similarity">
    <text evidence="4 17 18">Belongs to the CDP-alcohol phosphatidyltransferase class-I family.</text>
</comment>
<dbReference type="PROSITE" id="PS00379">
    <property type="entry name" value="CDP_ALCOHOL_P_TRANSF"/>
    <property type="match status" value="1"/>
</dbReference>
<organism evidence="19 20">
    <name type="scientific">Isoptericola chiayiensis</name>
    <dbReference type="NCBI Taxonomy" id="579446"/>
    <lineage>
        <taxon>Bacteria</taxon>
        <taxon>Bacillati</taxon>
        <taxon>Actinomycetota</taxon>
        <taxon>Actinomycetes</taxon>
        <taxon>Micrococcales</taxon>
        <taxon>Promicromonosporaceae</taxon>
        <taxon>Isoptericola</taxon>
    </lineage>
</organism>
<protein>
    <recommendedName>
        <fullName evidence="14 17">Phosphatidylinositol phosphate synthase</fullName>
        <shortName evidence="17">PIP synthase</shortName>
        <ecNumber evidence="17">2.7.8.-</ecNumber>
    </recommendedName>
    <alternativeName>
        <fullName evidence="15 17">CDP-diacylglycerol--D-myo-inositol-3-phosphate 3-phosphatidyltransferase</fullName>
    </alternativeName>
</protein>
<comment type="pathway">
    <text evidence="2 17">Phospholipid metabolism; phosphatidylinositol phosphate biosynthesis.</text>
</comment>
<name>A0ABP8YFU8_9MICO</name>
<dbReference type="InterPro" id="IPR043130">
    <property type="entry name" value="CDP-OH_PTrfase_TM_dom"/>
</dbReference>
<evidence type="ECO:0000256" key="15">
    <source>
        <dbReference type="ARBA" id="ARBA00033137"/>
    </source>
</evidence>
<feature type="binding site" evidence="17">
    <location>
        <position position="90"/>
    </location>
    <ligand>
        <name>Mg(2+)</name>
        <dbReference type="ChEBI" id="CHEBI:18420"/>
        <label>2</label>
    </ligand>
</feature>
<feature type="active site" description="Proton acceptor" evidence="17">
    <location>
        <position position="90"/>
    </location>
</feature>
<evidence type="ECO:0000256" key="9">
    <source>
        <dbReference type="ARBA" id="ARBA00022723"/>
    </source>
</evidence>
<keyword evidence="12 17" id="KW-0472">Membrane</keyword>